<organism evidence="2 3">
    <name type="scientific">Aquipseudomonas alcaligenes</name>
    <name type="common">Pseudomonas alcaligenes</name>
    <dbReference type="NCBI Taxonomy" id="43263"/>
    <lineage>
        <taxon>Bacteria</taxon>
        <taxon>Pseudomonadati</taxon>
        <taxon>Pseudomonadota</taxon>
        <taxon>Gammaproteobacteria</taxon>
        <taxon>Pseudomonadales</taxon>
        <taxon>Pseudomonadaceae</taxon>
        <taxon>Aquipseudomonas</taxon>
    </lineage>
</organism>
<keyword evidence="3" id="KW-1185">Reference proteome</keyword>
<keyword evidence="1" id="KW-0732">Signal</keyword>
<evidence type="ECO:0000256" key="1">
    <source>
        <dbReference type="SAM" id="SignalP"/>
    </source>
</evidence>
<dbReference type="RefSeq" id="WP_187805182.1">
    <property type="nucleotide sequence ID" value="NZ_LZEU01000001.1"/>
</dbReference>
<dbReference type="EMBL" id="LZEU01000001">
    <property type="protein sequence ID" value="MBC9250075.1"/>
    <property type="molecule type" value="Genomic_DNA"/>
</dbReference>
<comment type="caution">
    <text evidence="2">The sequence shown here is derived from an EMBL/GenBank/DDBJ whole genome shotgun (WGS) entry which is preliminary data.</text>
</comment>
<sequence>MRYFLLLIACLSCGASMAGTFIPRGVHHVPQAAAPDSPGRLIFSRNSNAPNACDVEIYLNQRLVARLGPGKNTLFDLPSGRVSVAVALSSAGYCAGNGPSATQSILLAPGETRQFAIRVEPGQVFLAPMFN</sequence>
<protein>
    <submittedName>
        <fullName evidence="2">Uncharacterized protein</fullName>
    </submittedName>
</protein>
<dbReference type="Proteomes" id="UP000744555">
    <property type="component" value="Unassembled WGS sequence"/>
</dbReference>
<evidence type="ECO:0000313" key="3">
    <source>
        <dbReference type="Proteomes" id="UP000744555"/>
    </source>
</evidence>
<name>A0ABR7RXL9_AQUAC</name>
<proteinExistence type="predicted"/>
<accession>A0ABR7RXL9</accession>
<reference evidence="2 3" key="1">
    <citation type="submission" date="2016-06" db="EMBL/GenBank/DDBJ databases">
        <authorList>
            <person name="Ramos C."/>
            <person name="Pintado A."/>
            <person name="Crespo-Gomez J.I."/>
        </authorList>
    </citation>
    <scope>NUCLEOTIDE SEQUENCE [LARGE SCALE GENOMIC DNA]</scope>
    <source>
        <strain evidence="2 3">AVO110</strain>
    </source>
</reference>
<evidence type="ECO:0000313" key="2">
    <source>
        <dbReference type="EMBL" id="MBC9250075.1"/>
    </source>
</evidence>
<feature type="signal peptide" evidence="1">
    <location>
        <begin position="1"/>
        <end position="18"/>
    </location>
</feature>
<feature type="chain" id="PRO_5047288016" evidence="1">
    <location>
        <begin position="19"/>
        <end position="131"/>
    </location>
</feature>
<gene>
    <name evidence="2" type="ORF">A9179_07290</name>
</gene>